<dbReference type="Pfam" id="PF01636">
    <property type="entry name" value="APH"/>
    <property type="match status" value="1"/>
</dbReference>
<evidence type="ECO:0000313" key="2">
    <source>
        <dbReference type="EMBL" id="KAF7426497.1"/>
    </source>
</evidence>
<dbReference type="GeneID" id="59378684"/>
<dbReference type="EMBL" id="JACETU010000006">
    <property type="protein sequence ID" value="KAF7426497.1"/>
    <property type="molecule type" value="Genomic_DNA"/>
</dbReference>
<protein>
    <recommendedName>
        <fullName evidence="1">Aminoglycoside phosphotransferase domain-containing protein</fullName>
    </recommendedName>
</protein>
<reference evidence="2" key="1">
    <citation type="submission" date="2019-07" db="EMBL/GenBank/DDBJ databases">
        <authorList>
            <person name="Palmer J.M."/>
        </authorList>
    </citation>
    <scope>NUCLEOTIDE SEQUENCE</scope>
    <source>
        <strain evidence="2">PC9</strain>
    </source>
</reference>
<dbReference type="InterPro" id="IPR011009">
    <property type="entry name" value="Kinase-like_dom_sf"/>
</dbReference>
<feature type="domain" description="Aminoglycoside phosphotransferase" evidence="1">
    <location>
        <begin position="495"/>
        <end position="536"/>
    </location>
</feature>
<evidence type="ECO:0000259" key="1">
    <source>
        <dbReference type="Pfam" id="PF01636"/>
    </source>
</evidence>
<evidence type="ECO:0000313" key="3">
    <source>
        <dbReference type="Proteomes" id="UP000623687"/>
    </source>
</evidence>
<keyword evidence="3" id="KW-1185">Reference proteome</keyword>
<dbReference type="AlphaFoldDB" id="A0A8H7DQZ0"/>
<dbReference type="InterPro" id="IPR002575">
    <property type="entry name" value="Aminoglycoside_PTrfase"/>
</dbReference>
<gene>
    <name evidence="2" type="ORF">PC9H_008866</name>
</gene>
<proteinExistence type="predicted"/>
<dbReference type="Gene3D" id="1.10.510.10">
    <property type="entry name" value="Transferase(Phosphotransferase) domain 1"/>
    <property type="match status" value="1"/>
</dbReference>
<dbReference type="VEuPathDB" id="FungiDB:PC9H_008866"/>
<comment type="caution">
    <text evidence="2">The sequence shown here is derived from an EMBL/GenBank/DDBJ whole genome shotgun (WGS) entry which is preliminary data.</text>
</comment>
<organism evidence="2 3">
    <name type="scientific">Pleurotus ostreatus</name>
    <name type="common">Oyster mushroom</name>
    <name type="synonym">White-rot fungus</name>
    <dbReference type="NCBI Taxonomy" id="5322"/>
    <lineage>
        <taxon>Eukaryota</taxon>
        <taxon>Fungi</taxon>
        <taxon>Dikarya</taxon>
        <taxon>Basidiomycota</taxon>
        <taxon>Agaricomycotina</taxon>
        <taxon>Agaricomycetes</taxon>
        <taxon>Agaricomycetidae</taxon>
        <taxon>Agaricales</taxon>
        <taxon>Pleurotineae</taxon>
        <taxon>Pleurotaceae</taxon>
        <taxon>Pleurotus</taxon>
    </lineage>
</organism>
<dbReference type="OrthoDB" id="4062651at2759"/>
<name>A0A8H7DQZ0_PLEOS</name>
<dbReference type="RefSeq" id="XP_036629801.1">
    <property type="nucleotide sequence ID" value="XM_036778373.1"/>
</dbReference>
<dbReference type="SUPFAM" id="SSF56112">
    <property type="entry name" value="Protein kinase-like (PK-like)"/>
    <property type="match status" value="1"/>
</dbReference>
<accession>A0A8H7DQZ0</accession>
<dbReference type="Proteomes" id="UP000623687">
    <property type="component" value="Unassembled WGS sequence"/>
</dbReference>
<sequence length="581" mass="64622">MSIDADLAFLSIRLLVELQSPRSPHPMALYEWIVYALLKSPLFHLWQLKQSVHRSKKLALDTIARDLSTHGVELNNDDNVTLESLQLGTDQVSLVVFDDQLMTQVLLDSEGADIPRLVKLFQTSLDLAKKAMSPSDGAKVTNFGSEQEKGPVLNGRPFYNRGPPIAIFHPVSARFLQLIRRDLRELEAHNCIPQTFVNSVHKFLLVSSKVYKKEHDRRHALEPILEELLAMDDAVANADRSCSDGQQSFRAQGQRLVSLLWELKNEIGAGGCCPVVQSSLSYRKYAVNPKRLPLLSISGIPVFTLAIAGPWLSVGGAFFGAEPMAQQLTDMVYIGFDPLHDDCLLQVANILFALKTCCRDLIHYYTTLEPNGHSSSFPRSACFPSQTSYPCGGNSVEFVYEDILVNRSASLKLPAKAVFKAKTTSLSDQRSIVVKFVRRYGGQVHRVLHAVNLAPELLYDGTDDPNAVDFGGLRMVVMAWVSGTTFGEHRGPKDRLQDLLNEALKTLGRDGWVHGDLRPPNVLVSSTENLQIIDFDWSGRNGEARYPLTLNDTLDWANGVRRGGVITHAHDQEMVKKLISN</sequence>